<evidence type="ECO:0000313" key="1">
    <source>
        <dbReference type="EMBL" id="WQJ53888.1"/>
    </source>
</evidence>
<evidence type="ECO:0000313" key="2">
    <source>
        <dbReference type="Proteomes" id="UP001358193"/>
    </source>
</evidence>
<reference evidence="1 2" key="1">
    <citation type="submission" date="2023-11" db="EMBL/GenBank/DDBJ databases">
        <authorList>
            <person name="Cook R."/>
            <person name="Crisci M."/>
            <person name="Pye H."/>
            <person name="Adriaenssens E."/>
            <person name="Santini J."/>
        </authorList>
    </citation>
    <scope>NUCLEOTIDE SEQUENCE [LARGE SCALE GENOMIC DNA]</scope>
    <source>
        <strain evidence="1">Lak_Megaphage_Sonny</strain>
    </source>
</reference>
<sequence>MDEFLRIVKDENISGTDAMEEIVVKLMQKNLKGDEKLDGHIGVYDSETQLKGKIYPGNIYIFKYSAEKPTLYSYKGKTVQYYDDMPVVLALQENSNVLSGINLNFCNKGLCTLILNLIQNLDCAFYNGGDSDLFDKGKTVISDKIISALNIPGINIQLYNWLQKLYSNADYSFIFRTYSKANIQNFRMIEPWQWKYIPSLNYHGTLKKDTLDAIQKISGIDKIVI</sequence>
<proteinExistence type="predicted"/>
<dbReference type="EMBL" id="OR769223">
    <property type="protein sequence ID" value="WQJ53888.1"/>
    <property type="molecule type" value="Genomic_DNA"/>
</dbReference>
<protein>
    <submittedName>
        <fullName evidence="1">Uncharacterized protein</fullName>
    </submittedName>
</protein>
<organism evidence="1 2">
    <name type="scientific">phage Lak_Megaphage_Sonny</name>
    <dbReference type="NCBI Taxonomy" id="3109229"/>
    <lineage>
        <taxon>Viruses</taxon>
        <taxon>Duplodnaviria</taxon>
        <taxon>Heunggongvirae</taxon>
        <taxon>Uroviricota</taxon>
        <taxon>Caudoviricetes</taxon>
        <taxon>Caudoviricetes code 15 clade</taxon>
    </lineage>
</organism>
<name>A0ABZ0Z3Z9_9CAUD</name>
<dbReference type="Proteomes" id="UP001358193">
    <property type="component" value="Segment"/>
</dbReference>
<keyword evidence="2" id="KW-1185">Reference proteome</keyword>
<accession>A0ABZ0Z3Z9</accession>